<keyword evidence="13" id="KW-0269">Exonuclease</keyword>
<dbReference type="OrthoDB" id="428734at2759"/>
<evidence type="ECO:0000256" key="16">
    <source>
        <dbReference type="ARBA" id="ARBA00023015"/>
    </source>
</evidence>
<organism evidence="26 27">
    <name type="scientific">Septoria linicola</name>
    <dbReference type="NCBI Taxonomy" id="215465"/>
    <lineage>
        <taxon>Eukaryota</taxon>
        <taxon>Fungi</taxon>
        <taxon>Dikarya</taxon>
        <taxon>Ascomycota</taxon>
        <taxon>Pezizomycotina</taxon>
        <taxon>Dothideomycetes</taxon>
        <taxon>Dothideomycetidae</taxon>
        <taxon>Mycosphaerellales</taxon>
        <taxon>Mycosphaerellaceae</taxon>
        <taxon>Septoria</taxon>
    </lineage>
</organism>
<evidence type="ECO:0000256" key="19">
    <source>
        <dbReference type="ARBA" id="ARBA00023475"/>
    </source>
</evidence>
<dbReference type="InterPro" id="IPR032675">
    <property type="entry name" value="LRR_dom_sf"/>
</dbReference>
<dbReference type="EC" id="3.1.13.4" evidence="6"/>
<feature type="compositionally biased region" description="Polar residues" evidence="24">
    <location>
        <begin position="14"/>
        <end position="25"/>
    </location>
</feature>
<protein>
    <recommendedName>
        <fullName evidence="19">CCR4-Not complex 3'-5'-exoribonuclease subunit Ccr4</fullName>
        <ecNumber evidence="6">3.1.13.4</ecNumber>
    </recommendedName>
    <alternativeName>
        <fullName evidence="20">Carbon catabolite repressor protein 4</fullName>
    </alternativeName>
    <alternativeName>
        <fullName evidence="21">Cytoplasmic deadenylase</fullName>
    </alternativeName>
    <alternativeName>
        <fullName evidence="22">Glucose-repressible alcohol dehydrogenase transcriptional effector</fullName>
    </alternativeName>
</protein>
<name>A0A9Q9B0L8_9PEZI</name>
<keyword evidence="16" id="KW-0805">Transcription regulation</keyword>
<dbReference type="GO" id="GO:0005737">
    <property type="term" value="C:cytoplasm"/>
    <property type="evidence" value="ECO:0007669"/>
    <property type="project" value="UniProtKB-SubCell"/>
</dbReference>
<dbReference type="SUPFAM" id="SSF52075">
    <property type="entry name" value="Outer arm dynein light chain 1"/>
    <property type="match status" value="1"/>
</dbReference>
<comment type="function">
    <text evidence="23">Acts as a catalytic component of the CCR4-NOT core complex, which in the nucleus seems to be a general transcription factor, and in the cytoplasm the major mRNA deadenylase involved in mRNA turnover. Ccr4 has 3'-5' RNase activity with a strong preference for polyadenylated substrates and also low exonuclease activity towards single-stranded DNA.</text>
</comment>
<dbReference type="GO" id="GO:0004519">
    <property type="term" value="F:endonuclease activity"/>
    <property type="evidence" value="ECO:0007669"/>
    <property type="project" value="UniProtKB-KW"/>
</dbReference>
<feature type="region of interest" description="Disordered" evidence="24">
    <location>
        <begin position="1"/>
        <end position="75"/>
    </location>
</feature>
<dbReference type="SMART" id="SM00369">
    <property type="entry name" value="LRR_TYP"/>
    <property type="match status" value="3"/>
</dbReference>
<evidence type="ECO:0000256" key="3">
    <source>
        <dbReference type="ARBA" id="ARBA00004123"/>
    </source>
</evidence>
<keyword evidence="12" id="KW-0378">Hydrolase</keyword>
<evidence type="ECO:0000256" key="22">
    <source>
        <dbReference type="ARBA" id="ARBA00033317"/>
    </source>
</evidence>
<evidence type="ECO:0000256" key="12">
    <source>
        <dbReference type="ARBA" id="ARBA00022801"/>
    </source>
</evidence>
<keyword evidence="17" id="KW-0804">Transcription</keyword>
<evidence type="ECO:0000256" key="24">
    <source>
        <dbReference type="SAM" id="MobiDB-lite"/>
    </source>
</evidence>
<keyword evidence="26" id="KW-0255">Endonuclease</keyword>
<dbReference type="SUPFAM" id="SSF56219">
    <property type="entry name" value="DNase I-like"/>
    <property type="match status" value="1"/>
</dbReference>
<feature type="compositionally biased region" description="Polar residues" evidence="24">
    <location>
        <begin position="192"/>
        <end position="208"/>
    </location>
</feature>
<dbReference type="InterPro" id="IPR036691">
    <property type="entry name" value="Endo/exonu/phosph_ase_sf"/>
</dbReference>
<feature type="compositionally biased region" description="Polar residues" evidence="24">
    <location>
        <begin position="100"/>
        <end position="112"/>
    </location>
</feature>
<dbReference type="EMBL" id="CP099429">
    <property type="protein sequence ID" value="USW59512.1"/>
    <property type="molecule type" value="Genomic_DNA"/>
</dbReference>
<dbReference type="GO" id="GO:0046872">
    <property type="term" value="F:metal ion binding"/>
    <property type="evidence" value="ECO:0007669"/>
    <property type="project" value="UniProtKB-KW"/>
</dbReference>
<sequence length="759" mass="86749">MADGFNRFNPGQYLYQNHNSHTRGQQLGHRNGSPVNNSSRLYHPNADTPSPNRSPGTNSPAHNPYSNMYNHNNHRQNHTLLNGAAHQTFQPQQATLGKAFQSSMHGGNQHHMNSQHHDHGIGAHTNNFGSHQHSISTSTLSNATPHFTPAHLQNGTPDNSMGKAYNDHYAEQMREYQIMKMAEPKTHYYARNASSNSRLTGRTSNNAANKDGEDGERKRIIDEDDFMGPFNGLDFSGHGLKVLSPLVLKIYPKLKSLWLPWNKLTTIPPQIGTLRFLTTLDLSWNHLSFLPPEIGMLTNLRKLLLFENQLDDLPHELGTLYQLEMLGIEGNPMRPDYKEKLVESGTQELIRYIREQAPTPEPPVDRAWIPLVEDTQFADQFSILSWNILCDRAATANMYGYTPSEALSWQRRREMIFEEMIGRGADIMCLQEMDVENFNEFFRPNLASSDYKGIFYPKSRAQTMAEKESRNVDGCAIFWKNTKYILLDKQFIVFSQEAIRRPDMKGEHDVYNRIMPRDHIAIVLFLENRQTGSRMIVANTHLTWEPWHSDIKIVQVAILMEQINKLSEKYAKWPALKESEKKLFEYSGEDKADGTVTVPVKPGPSLKYEEATHIPLVICGDFNSTSKSGVYDLITLGSLSSSYEELGDYNYGDFTRNGMSHPFSLKSAYSHIGELNFTNYTPDFRQVIDWVFYSTQSIQVTSVLGEVDKEYMKRVPGFPNAYFPSDHLPLMTHLAIKEKKERKVTETDFGNSRRESNRN</sequence>
<dbReference type="Gene3D" id="3.80.10.10">
    <property type="entry name" value="Ribonuclease Inhibitor"/>
    <property type="match status" value="1"/>
</dbReference>
<evidence type="ECO:0000256" key="10">
    <source>
        <dbReference type="ARBA" id="ARBA00022723"/>
    </source>
</evidence>
<evidence type="ECO:0000313" key="27">
    <source>
        <dbReference type="Proteomes" id="UP001056384"/>
    </source>
</evidence>
<evidence type="ECO:0000256" key="9">
    <source>
        <dbReference type="ARBA" id="ARBA00022722"/>
    </source>
</evidence>
<reference evidence="26" key="1">
    <citation type="submission" date="2022-06" db="EMBL/GenBank/DDBJ databases">
        <title>Complete genome sequences of two strains of the flax pathogen Septoria linicola.</title>
        <authorList>
            <person name="Lapalu N."/>
            <person name="Simon A."/>
            <person name="Demenou B."/>
            <person name="Paumier D."/>
            <person name="Guillot M.-P."/>
            <person name="Gout L."/>
            <person name="Valade R."/>
        </authorList>
    </citation>
    <scope>NUCLEOTIDE SEQUENCE</scope>
    <source>
        <strain evidence="26">SE15195</strain>
    </source>
</reference>
<keyword evidence="11" id="KW-0677">Repeat</keyword>
<evidence type="ECO:0000256" key="13">
    <source>
        <dbReference type="ARBA" id="ARBA00022839"/>
    </source>
</evidence>
<keyword evidence="9" id="KW-0540">Nuclease</keyword>
<proteinExistence type="inferred from homology"/>
<evidence type="ECO:0000256" key="15">
    <source>
        <dbReference type="ARBA" id="ARBA00022884"/>
    </source>
</evidence>
<feature type="region of interest" description="Disordered" evidence="24">
    <location>
        <begin position="100"/>
        <end position="159"/>
    </location>
</feature>
<comment type="cofactor">
    <cofactor evidence="2">
        <name>Mg(2+)</name>
        <dbReference type="ChEBI" id="CHEBI:18420"/>
    </cofactor>
</comment>
<dbReference type="FunFam" id="3.60.10.10:FF:000037">
    <property type="entry name" value="Glucose-repressible alcohol dehydrogenase transcriptional effector"/>
    <property type="match status" value="1"/>
</dbReference>
<evidence type="ECO:0000256" key="17">
    <source>
        <dbReference type="ARBA" id="ARBA00023163"/>
    </source>
</evidence>
<dbReference type="InterPro" id="IPR001611">
    <property type="entry name" value="Leu-rich_rpt"/>
</dbReference>
<keyword evidence="15" id="KW-0694">RNA-binding</keyword>
<evidence type="ECO:0000256" key="6">
    <source>
        <dbReference type="ARBA" id="ARBA00012161"/>
    </source>
</evidence>
<evidence type="ECO:0000313" key="26">
    <source>
        <dbReference type="EMBL" id="USW59512.1"/>
    </source>
</evidence>
<evidence type="ECO:0000256" key="1">
    <source>
        <dbReference type="ARBA" id="ARBA00001663"/>
    </source>
</evidence>
<dbReference type="Pfam" id="PF00560">
    <property type="entry name" value="LRR_1"/>
    <property type="match status" value="1"/>
</dbReference>
<evidence type="ECO:0000256" key="4">
    <source>
        <dbReference type="ARBA" id="ARBA00004496"/>
    </source>
</evidence>
<comment type="similarity">
    <text evidence="5">Belongs to the CCR4/nocturin family.</text>
</comment>
<dbReference type="GO" id="GO:0005634">
    <property type="term" value="C:nucleus"/>
    <property type="evidence" value="ECO:0007669"/>
    <property type="project" value="UniProtKB-SubCell"/>
</dbReference>
<keyword evidence="18" id="KW-0539">Nucleus</keyword>
<feature type="region of interest" description="Disordered" evidence="24">
    <location>
        <begin position="191"/>
        <end position="215"/>
    </location>
</feature>
<comment type="catalytic activity">
    <reaction evidence="1">
        <text>Exonucleolytic cleavage of poly(A) to 5'-AMP.</text>
        <dbReference type="EC" id="3.1.13.4"/>
    </reaction>
</comment>
<comment type="subcellular location">
    <subcellularLocation>
        <location evidence="4">Cytoplasm</location>
    </subcellularLocation>
    <subcellularLocation>
        <location evidence="3">Nucleus</location>
    </subcellularLocation>
</comment>
<dbReference type="InterPro" id="IPR050410">
    <property type="entry name" value="CCR4/nocturin_mRNA_transcr"/>
</dbReference>
<dbReference type="PANTHER" id="PTHR12121">
    <property type="entry name" value="CARBON CATABOLITE REPRESSOR PROTEIN 4"/>
    <property type="match status" value="1"/>
</dbReference>
<evidence type="ECO:0000256" key="21">
    <source>
        <dbReference type="ARBA" id="ARBA00031469"/>
    </source>
</evidence>
<accession>A0A9Q9B0L8</accession>
<evidence type="ECO:0000256" key="7">
    <source>
        <dbReference type="ARBA" id="ARBA00022490"/>
    </source>
</evidence>
<dbReference type="Pfam" id="PF03372">
    <property type="entry name" value="Exo_endo_phos"/>
    <property type="match status" value="1"/>
</dbReference>
<feature type="compositionally biased region" description="Polar residues" evidence="24">
    <location>
        <begin position="124"/>
        <end position="159"/>
    </location>
</feature>
<evidence type="ECO:0000256" key="23">
    <source>
        <dbReference type="ARBA" id="ARBA00045495"/>
    </source>
</evidence>
<evidence type="ECO:0000259" key="25">
    <source>
        <dbReference type="Pfam" id="PF03372"/>
    </source>
</evidence>
<feature type="compositionally biased region" description="Polar residues" evidence="24">
    <location>
        <begin position="47"/>
        <end position="71"/>
    </location>
</feature>
<dbReference type="InterPro" id="IPR005135">
    <property type="entry name" value="Endo/exonuclease/phosphatase"/>
</dbReference>
<evidence type="ECO:0000256" key="8">
    <source>
        <dbReference type="ARBA" id="ARBA00022614"/>
    </source>
</evidence>
<keyword evidence="8" id="KW-0433">Leucine-rich repeat</keyword>
<dbReference type="Proteomes" id="UP001056384">
    <property type="component" value="Chromosome 12"/>
</dbReference>
<dbReference type="AlphaFoldDB" id="A0A9Q9B0L8"/>
<evidence type="ECO:0000256" key="20">
    <source>
        <dbReference type="ARBA" id="ARBA00030493"/>
    </source>
</evidence>
<dbReference type="InterPro" id="IPR003591">
    <property type="entry name" value="Leu-rich_rpt_typical-subtyp"/>
</dbReference>
<dbReference type="PROSITE" id="PS51450">
    <property type="entry name" value="LRR"/>
    <property type="match status" value="1"/>
</dbReference>
<feature type="domain" description="Endonuclease/exonuclease/phosphatase" evidence="25">
    <location>
        <begin position="384"/>
        <end position="727"/>
    </location>
</feature>
<dbReference type="Gene3D" id="3.60.10.10">
    <property type="entry name" value="Endonuclease/exonuclease/phosphatase"/>
    <property type="match status" value="1"/>
</dbReference>
<evidence type="ECO:0000256" key="14">
    <source>
        <dbReference type="ARBA" id="ARBA00022842"/>
    </source>
</evidence>
<evidence type="ECO:0000256" key="2">
    <source>
        <dbReference type="ARBA" id="ARBA00001946"/>
    </source>
</evidence>
<keyword evidence="27" id="KW-1185">Reference proteome</keyword>
<evidence type="ECO:0000256" key="5">
    <source>
        <dbReference type="ARBA" id="ARBA00010774"/>
    </source>
</evidence>
<keyword evidence="7" id="KW-0963">Cytoplasm</keyword>
<dbReference type="GO" id="GO:0004535">
    <property type="term" value="F:poly(A)-specific ribonuclease activity"/>
    <property type="evidence" value="ECO:0007669"/>
    <property type="project" value="UniProtKB-EC"/>
</dbReference>
<dbReference type="GO" id="GO:0003723">
    <property type="term" value="F:RNA binding"/>
    <property type="evidence" value="ECO:0007669"/>
    <property type="project" value="UniProtKB-KW"/>
</dbReference>
<evidence type="ECO:0000256" key="11">
    <source>
        <dbReference type="ARBA" id="ARBA00022737"/>
    </source>
</evidence>
<dbReference type="CDD" id="cd09097">
    <property type="entry name" value="Deadenylase_CCR4"/>
    <property type="match status" value="1"/>
</dbReference>
<dbReference type="PANTHER" id="PTHR12121:SF100">
    <property type="entry name" value="POLY(A)-SPECIFIC RIBONUCLEASE"/>
    <property type="match status" value="1"/>
</dbReference>
<keyword evidence="10" id="KW-0479">Metal-binding</keyword>
<gene>
    <name evidence="26" type="ORF">Slin15195_G128310</name>
</gene>
<evidence type="ECO:0000256" key="18">
    <source>
        <dbReference type="ARBA" id="ARBA00023242"/>
    </source>
</evidence>
<keyword evidence="14" id="KW-0460">Magnesium</keyword>